<accession>A0A518B003</accession>
<sequence>MTRYIRFAKHRLSVSPGFTLIEMLVVIIIATTIAAIALPTLSRMAQGDQVRAGARQLQALLVAARDKALAADEPRGVRLLQDPDDLSLVRSIIFVEPAEPISAGGASASTDTAGSVRVVRQVTLAANSDGDTQELVAAQLQQLPQSGTNHVGVIRLGHAGQYHSFNVAAGSRVLTLDTPLPVGAASTTGRISDIEYVIPRPPVPIADGEVNQLPKGVAIDLGQMPASLATAVDASESRLSRLTRDENALAFDIMFAPDGRVIGSAARDSQIALWLRDEFVQDVSRNTAYSNRREVQTQGSDEHLLIVVHSRSGLVHAVRPLLQVRSPDDGFYDFDHYYDNVVRGYGTGL</sequence>
<evidence type="ECO:0008006" key="4">
    <source>
        <dbReference type="Google" id="ProtNLM"/>
    </source>
</evidence>
<dbReference type="KEGG" id="knv:Pan216_11340"/>
<dbReference type="Proteomes" id="UP000317093">
    <property type="component" value="Chromosome"/>
</dbReference>
<reference evidence="2 3" key="1">
    <citation type="submission" date="2019-02" db="EMBL/GenBank/DDBJ databases">
        <title>Deep-cultivation of Planctomycetes and their phenomic and genomic characterization uncovers novel biology.</title>
        <authorList>
            <person name="Wiegand S."/>
            <person name="Jogler M."/>
            <person name="Boedeker C."/>
            <person name="Pinto D."/>
            <person name="Vollmers J."/>
            <person name="Rivas-Marin E."/>
            <person name="Kohn T."/>
            <person name="Peeters S.H."/>
            <person name="Heuer A."/>
            <person name="Rast P."/>
            <person name="Oberbeckmann S."/>
            <person name="Bunk B."/>
            <person name="Jeske O."/>
            <person name="Meyerdierks A."/>
            <person name="Storesund J.E."/>
            <person name="Kallscheuer N."/>
            <person name="Luecker S."/>
            <person name="Lage O.M."/>
            <person name="Pohl T."/>
            <person name="Merkel B.J."/>
            <person name="Hornburger P."/>
            <person name="Mueller R.-W."/>
            <person name="Bruemmer F."/>
            <person name="Labrenz M."/>
            <person name="Spormann A.M."/>
            <person name="Op den Camp H."/>
            <person name="Overmann J."/>
            <person name="Amann R."/>
            <person name="Jetten M.S.M."/>
            <person name="Mascher T."/>
            <person name="Medema M.H."/>
            <person name="Devos D.P."/>
            <person name="Kaster A.-K."/>
            <person name="Ovreas L."/>
            <person name="Rohde M."/>
            <person name="Galperin M.Y."/>
            <person name="Jogler C."/>
        </authorList>
    </citation>
    <scope>NUCLEOTIDE SEQUENCE [LARGE SCALE GENOMIC DNA]</scope>
    <source>
        <strain evidence="2 3">Pan216</strain>
    </source>
</reference>
<keyword evidence="1" id="KW-1133">Transmembrane helix</keyword>
<dbReference type="AlphaFoldDB" id="A0A518B003"/>
<evidence type="ECO:0000256" key="1">
    <source>
        <dbReference type="SAM" id="Phobius"/>
    </source>
</evidence>
<dbReference type="EMBL" id="CP036279">
    <property type="protein sequence ID" value="QDU60295.1"/>
    <property type="molecule type" value="Genomic_DNA"/>
</dbReference>
<evidence type="ECO:0000313" key="2">
    <source>
        <dbReference type="EMBL" id="QDU60295.1"/>
    </source>
</evidence>
<name>A0A518B003_9BACT</name>
<protein>
    <recommendedName>
        <fullName evidence="4">Major pilin subunit</fullName>
    </recommendedName>
</protein>
<proteinExistence type="predicted"/>
<keyword evidence="1" id="KW-0812">Transmembrane</keyword>
<organism evidence="2 3">
    <name type="scientific">Kolteria novifilia</name>
    <dbReference type="NCBI Taxonomy" id="2527975"/>
    <lineage>
        <taxon>Bacteria</taxon>
        <taxon>Pseudomonadati</taxon>
        <taxon>Planctomycetota</taxon>
        <taxon>Planctomycetia</taxon>
        <taxon>Kolteriales</taxon>
        <taxon>Kolteriaceae</taxon>
        <taxon>Kolteria</taxon>
    </lineage>
</organism>
<evidence type="ECO:0000313" key="3">
    <source>
        <dbReference type="Proteomes" id="UP000317093"/>
    </source>
</evidence>
<dbReference type="InterPro" id="IPR012902">
    <property type="entry name" value="N_methyl_site"/>
</dbReference>
<dbReference type="SUPFAM" id="SSF54523">
    <property type="entry name" value="Pili subunits"/>
    <property type="match status" value="1"/>
</dbReference>
<feature type="transmembrane region" description="Helical" evidence="1">
    <location>
        <begin position="20"/>
        <end position="41"/>
    </location>
</feature>
<gene>
    <name evidence="2" type="ORF">Pan216_11340</name>
</gene>
<dbReference type="Gene3D" id="3.30.700.10">
    <property type="entry name" value="Glycoprotein, Type 4 Pilin"/>
    <property type="match status" value="1"/>
</dbReference>
<keyword evidence="1" id="KW-0472">Membrane</keyword>
<keyword evidence="3" id="KW-1185">Reference proteome</keyword>
<dbReference type="RefSeq" id="WP_419193289.1">
    <property type="nucleotide sequence ID" value="NZ_CP036279.1"/>
</dbReference>
<dbReference type="InterPro" id="IPR045584">
    <property type="entry name" value="Pilin-like"/>
</dbReference>
<dbReference type="NCBIfam" id="TIGR02532">
    <property type="entry name" value="IV_pilin_GFxxxE"/>
    <property type="match status" value="1"/>
</dbReference>